<keyword evidence="2" id="KW-0472">Membrane</keyword>
<evidence type="ECO:0000256" key="2">
    <source>
        <dbReference type="SAM" id="Phobius"/>
    </source>
</evidence>
<feature type="coiled-coil region" evidence="1">
    <location>
        <begin position="47"/>
        <end position="81"/>
    </location>
</feature>
<evidence type="ECO:0000313" key="3">
    <source>
        <dbReference type="EMBL" id="MDV2080353.1"/>
    </source>
</evidence>
<evidence type="ECO:0000313" key="4">
    <source>
        <dbReference type="Proteomes" id="UP001269819"/>
    </source>
</evidence>
<reference evidence="3 4" key="1">
    <citation type="submission" date="2023-10" db="EMBL/GenBank/DDBJ databases">
        <title>Characteristics and mechanism of a salt-tolerant marine origin heterotrophic nitrifying- aerobic denitrifying bacteria Marinobacter xestospongiae HN1.</title>
        <authorList>
            <person name="Qi R."/>
        </authorList>
    </citation>
    <scope>NUCLEOTIDE SEQUENCE [LARGE SCALE GENOMIC DNA]</scope>
    <source>
        <strain evidence="3 4">HN1</strain>
    </source>
</reference>
<comment type="caution">
    <text evidence="3">The sequence shown here is derived from an EMBL/GenBank/DDBJ whole genome shotgun (WGS) entry which is preliminary data.</text>
</comment>
<feature type="transmembrane region" description="Helical" evidence="2">
    <location>
        <begin position="12"/>
        <end position="35"/>
    </location>
</feature>
<keyword evidence="1" id="KW-0175">Coiled coil</keyword>
<accession>A0ABU3W1D9</accession>
<dbReference type="RefSeq" id="WP_316974769.1">
    <property type="nucleotide sequence ID" value="NZ_JAWIIJ010000013.1"/>
</dbReference>
<dbReference type="Gene3D" id="1.10.287.70">
    <property type="match status" value="1"/>
</dbReference>
<evidence type="ECO:0008006" key="5">
    <source>
        <dbReference type="Google" id="ProtNLM"/>
    </source>
</evidence>
<evidence type="ECO:0000256" key="1">
    <source>
        <dbReference type="SAM" id="Coils"/>
    </source>
</evidence>
<proteinExistence type="predicted"/>
<keyword evidence="2" id="KW-1133">Transmembrane helix</keyword>
<dbReference type="Proteomes" id="UP001269819">
    <property type="component" value="Unassembled WGS sequence"/>
</dbReference>
<protein>
    <recommendedName>
        <fullName evidence="5">Voltage-gated sodium channel</fullName>
    </recommendedName>
</protein>
<keyword evidence="2" id="KW-0812">Transmembrane</keyword>
<gene>
    <name evidence="3" type="ORF">RYS15_16820</name>
</gene>
<sequence length="81" mass="9636">MYATMDVYPLSWMYYLTFIFLTAFVFLNMMVGAILEVMSEEQNAKQAQKAHDERDEMARRLVAMQAQLNELTEMMREQKRS</sequence>
<organism evidence="3 4">
    <name type="scientific">Marinobacter xestospongiae</name>
    <dbReference type="NCBI Taxonomy" id="994319"/>
    <lineage>
        <taxon>Bacteria</taxon>
        <taxon>Pseudomonadati</taxon>
        <taxon>Pseudomonadota</taxon>
        <taxon>Gammaproteobacteria</taxon>
        <taxon>Pseudomonadales</taxon>
        <taxon>Marinobacteraceae</taxon>
        <taxon>Marinobacter</taxon>
    </lineage>
</organism>
<keyword evidence="4" id="KW-1185">Reference proteome</keyword>
<dbReference type="EMBL" id="JAWIIJ010000013">
    <property type="protein sequence ID" value="MDV2080353.1"/>
    <property type="molecule type" value="Genomic_DNA"/>
</dbReference>
<name>A0ABU3W1D9_9GAMM</name>